<organism evidence="3 4">
    <name type="scientific">Monosiga brevicollis</name>
    <name type="common">Choanoflagellate</name>
    <dbReference type="NCBI Taxonomy" id="81824"/>
    <lineage>
        <taxon>Eukaryota</taxon>
        <taxon>Choanoflagellata</taxon>
        <taxon>Craspedida</taxon>
        <taxon>Salpingoecidae</taxon>
        <taxon>Monosiga</taxon>
    </lineage>
</organism>
<evidence type="ECO:0000259" key="2">
    <source>
        <dbReference type="PROSITE" id="PS50826"/>
    </source>
</evidence>
<evidence type="ECO:0000256" key="1">
    <source>
        <dbReference type="SAM" id="MobiDB-lite"/>
    </source>
</evidence>
<protein>
    <recommendedName>
        <fullName evidence="2">RUN domain-containing protein</fullName>
    </recommendedName>
</protein>
<feature type="compositionally biased region" description="Polar residues" evidence="1">
    <location>
        <begin position="186"/>
        <end position="200"/>
    </location>
</feature>
<dbReference type="GO" id="GO:0007030">
    <property type="term" value="P:Golgi organization"/>
    <property type="evidence" value="ECO:0000318"/>
    <property type="project" value="GO_Central"/>
</dbReference>
<dbReference type="GO" id="GO:0019894">
    <property type="term" value="F:kinesin binding"/>
    <property type="evidence" value="ECO:0000318"/>
    <property type="project" value="GO_Central"/>
</dbReference>
<feature type="region of interest" description="Disordered" evidence="1">
    <location>
        <begin position="240"/>
        <end position="290"/>
    </location>
</feature>
<dbReference type="FunFam" id="1.20.58.900:FF:000004">
    <property type="entry name" value="pleckstrin homology domain-containing family M member 2 isoform X2"/>
    <property type="match status" value="1"/>
</dbReference>
<reference evidence="3 4" key="1">
    <citation type="journal article" date="2008" name="Nature">
        <title>The genome of the choanoflagellate Monosiga brevicollis and the origin of metazoans.</title>
        <authorList>
            <consortium name="JGI Sequencing"/>
            <person name="King N."/>
            <person name="Westbrook M.J."/>
            <person name="Young S.L."/>
            <person name="Kuo A."/>
            <person name="Abedin M."/>
            <person name="Chapman J."/>
            <person name="Fairclough S."/>
            <person name="Hellsten U."/>
            <person name="Isogai Y."/>
            <person name="Letunic I."/>
            <person name="Marr M."/>
            <person name="Pincus D."/>
            <person name="Putnam N."/>
            <person name="Rokas A."/>
            <person name="Wright K.J."/>
            <person name="Zuzow R."/>
            <person name="Dirks W."/>
            <person name="Good M."/>
            <person name="Goodstein D."/>
            <person name="Lemons D."/>
            <person name="Li W."/>
            <person name="Lyons J.B."/>
            <person name="Morris A."/>
            <person name="Nichols S."/>
            <person name="Richter D.J."/>
            <person name="Salamov A."/>
            <person name="Bork P."/>
            <person name="Lim W.A."/>
            <person name="Manning G."/>
            <person name="Miller W.T."/>
            <person name="McGinnis W."/>
            <person name="Shapiro H."/>
            <person name="Tjian R."/>
            <person name="Grigoriev I.V."/>
            <person name="Rokhsar D."/>
        </authorList>
    </citation>
    <scope>NUCLEOTIDE SEQUENCE [LARGE SCALE GENOMIC DNA]</scope>
    <source>
        <strain evidence="4">MX1 / ATCC 50154</strain>
    </source>
</reference>
<dbReference type="Proteomes" id="UP000001357">
    <property type="component" value="Unassembled WGS sequence"/>
</dbReference>
<dbReference type="PANTHER" id="PTHR46556">
    <property type="entry name" value="PLECKSTRIN HOMOLOGY DOMAIN-CONTAINING FAMILY M MEMBER 2"/>
    <property type="match status" value="1"/>
</dbReference>
<feature type="region of interest" description="Disordered" evidence="1">
    <location>
        <begin position="295"/>
        <end position="314"/>
    </location>
</feature>
<name>A9UQZ4_MONBE</name>
<evidence type="ECO:0000313" key="4">
    <source>
        <dbReference type="Proteomes" id="UP000001357"/>
    </source>
</evidence>
<dbReference type="InterPro" id="IPR037213">
    <property type="entry name" value="Run_dom_sf"/>
</dbReference>
<dbReference type="SUPFAM" id="SSF140741">
    <property type="entry name" value="RUN domain-like"/>
    <property type="match status" value="1"/>
</dbReference>
<dbReference type="Gene3D" id="1.20.58.900">
    <property type="match status" value="1"/>
</dbReference>
<dbReference type="STRING" id="81824.A9UQZ4"/>
<dbReference type="eggNOG" id="KOG4381">
    <property type="taxonomic scope" value="Eukaryota"/>
</dbReference>
<feature type="compositionally biased region" description="Low complexity" evidence="1">
    <location>
        <begin position="176"/>
        <end position="185"/>
    </location>
</feature>
<dbReference type="InterPro" id="IPR053015">
    <property type="entry name" value="PH_domain-containing_M2"/>
</dbReference>
<feature type="non-terminal residue" evidence="3">
    <location>
        <position position="738"/>
    </location>
</feature>
<dbReference type="GO" id="GO:0010008">
    <property type="term" value="C:endosome membrane"/>
    <property type="evidence" value="ECO:0000318"/>
    <property type="project" value="GO_Central"/>
</dbReference>
<dbReference type="RefSeq" id="XP_001742892.1">
    <property type="nucleotide sequence ID" value="XM_001742840.1"/>
</dbReference>
<dbReference type="KEGG" id="mbr:MONBRDRAFT_22573"/>
<dbReference type="AlphaFoldDB" id="A9UQZ4"/>
<keyword evidence="4" id="KW-1185">Reference proteome</keyword>
<gene>
    <name evidence="3" type="ORF">MONBRDRAFT_22573</name>
</gene>
<feature type="compositionally biased region" description="Polar residues" evidence="1">
    <location>
        <begin position="258"/>
        <end position="273"/>
    </location>
</feature>
<feature type="region of interest" description="Disordered" evidence="1">
    <location>
        <begin position="174"/>
        <end position="217"/>
    </location>
</feature>
<dbReference type="Pfam" id="PF02759">
    <property type="entry name" value="RUN"/>
    <property type="match status" value="1"/>
</dbReference>
<accession>A9UQZ4</accession>
<dbReference type="PANTHER" id="PTHR46556:SF1">
    <property type="entry name" value="PLECKSTRIN HOMOLOGY DOMAIN-CONTAINING FAMILY M MEMBER 2"/>
    <property type="match status" value="1"/>
</dbReference>
<feature type="domain" description="RUN" evidence="2">
    <location>
        <begin position="31"/>
        <end position="156"/>
    </location>
</feature>
<dbReference type="GeneID" id="5888112"/>
<dbReference type="GO" id="GO:0032418">
    <property type="term" value="P:lysosome localization"/>
    <property type="evidence" value="ECO:0000318"/>
    <property type="project" value="GO_Central"/>
</dbReference>
<dbReference type="CDD" id="cd17671">
    <property type="entry name" value="RUN"/>
    <property type="match status" value="1"/>
</dbReference>
<dbReference type="PROSITE" id="PS50826">
    <property type="entry name" value="RUN"/>
    <property type="match status" value="1"/>
</dbReference>
<evidence type="ECO:0000313" key="3">
    <source>
        <dbReference type="EMBL" id="EDQ93130.1"/>
    </source>
</evidence>
<sequence>MALEVLVQDISQSIKELQAAFLANGGATAINESQTAVLALLARLDSLFMHGLDKRFANKECYWDYVQRFCRKDVVREINRLKLVRTGRGRSRAFLRHALNEYSMEAYLNMVVEDVVYKGRYYAAEAHLFNREGIELLSMILSGLETLAFDLNLDSSSLDPVKAGGGIVATADALPSAATSTRSRTNSGANGSPAQASSEAVPSPDPIEPPSPARSLATPLATVGASGVVSEVTSLPATLEATEPDQSQPHNLQRAITPPTTMTTGPLISTSALEDTGPKGAQPRPSPPAPIASELAEEEVHSEPNVADDDRTSLRPDTLTARHARAEDTAHTVAPTSNESALVSDAVTAASAPTIPNTVASSIAEQPSDLVEDGESWVDRRAAEYELRREAAPAAMGTAQHDSNDDKPDAFEQKIEAMLASPVRKIESSTFAEMPISPEVSENATGALPLEADAQANTTDTEELSATGDTSPLPSPSPSPAVQATATASDSTNSLPLLSIEALQGSLAGTHAVNSVAESDDQSFYASLMLELLHPPDNDIIDIFHVRTYDGPRERHARLIITPHKVFVARKSVMTTQTVFELEIALDLLRLIDVCLNGLGLELHYQYSNRQIRRFAAFTGDKQCTQAIIQAIMRACEQSNVLEANFGTCKHQALAYYAMPARACGMLKASESEHNAGGESAMLWLVLDVSMQMLMACRVGSVVLQGRIVCKRENLITTEWKPYLLALRGDALEQMSFK</sequence>
<feature type="compositionally biased region" description="Low complexity" evidence="1">
    <location>
        <begin position="480"/>
        <end position="489"/>
    </location>
</feature>
<dbReference type="InParanoid" id="A9UQZ4"/>
<dbReference type="EMBL" id="CH991543">
    <property type="protein sequence ID" value="EDQ93130.1"/>
    <property type="molecule type" value="Genomic_DNA"/>
</dbReference>
<feature type="region of interest" description="Disordered" evidence="1">
    <location>
        <begin position="456"/>
        <end position="490"/>
    </location>
</feature>
<feature type="compositionally biased region" description="Basic and acidic residues" evidence="1">
    <location>
        <begin position="298"/>
        <end position="314"/>
    </location>
</feature>
<dbReference type="InterPro" id="IPR004012">
    <property type="entry name" value="Run_dom"/>
</dbReference>
<feature type="compositionally biased region" description="Pro residues" evidence="1">
    <location>
        <begin position="203"/>
        <end position="212"/>
    </location>
</feature>
<dbReference type="SMART" id="SM00593">
    <property type="entry name" value="RUN"/>
    <property type="match status" value="1"/>
</dbReference>
<dbReference type="GO" id="GO:0032880">
    <property type="term" value="P:regulation of protein localization"/>
    <property type="evidence" value="ECO:0000318"/>
    <property type="project" value="GO_Central"/>
</dbReference>
<proteinExistence type="predicted"/>